<feature type="domain" description="RmlD-like substrate binding" evidence="7">
    <location>
        <begin position="1"/>
        <end position="282"/>
    </location>
</feature>
<dbReference type="RefSeq" id="WP_283424409.1">
    <property type="nucleotide sequence ID" value="NZ_FXTY01000001.1"/>
</dbReference>
<comment type="function">
    <text evidence="6">Catalyzes the reduction of dTDP-6-deoxy-L-lyxo-4-hexulose to yield dTDP-L-rhamnose.</text>
</comment>
<comment type="catalytic activity">
    <reaction evidence="5 6">
        <text>dTDP-beta-L-rhamnose + NADP(+) = dTDP-4-dehydro-beta-L-rhamnose + NADPH + H(+)</text>
        <dbReference type="Rhea" id="RHEA:21796"/>
        <dbReference type="ChEBI" id="CHEBI:15378"/>
        <dbReference type="ChEBI" id="CHEBI:57510"/>
        <dbReference type="ChEBI" id="CHEBI:57783"/>
        <dbReference type="ChEBI" id="CHEBI:58349"/>
        <dbReference type="ChEBI" id="CHEBI:62830"/>
        <dbReference type="EC" id="1.1.1.133"/>
    </reaction>
</comment>
<protein>
    <recommendedName>
        <fullName evidence="4 6">dTDP-4-dehydrorhamnose reductase</fullName>
        <ecNumber evidence="3 6">1.1.1.133</ecNumber>
    </recommendedName>
</protein>
<dbReference type="Gene3D" id="3.40.50.720">
    <property type="entry name" value="NAD(P)-binding Rossmann-like Domain"/>
    <property type="match status" value="1"/>
</dbReference>
<evidence type="ECO:0000313" key="9">
    <source>
        <dbReference type="Proteomes" id="UP001157961"/>
    </source>
</evidence>
<dbReference type="InterPro" id="IPR036291">
    <property type="entry name" value="NAD(P)-bd_dom_sf"/>
</dbReference>
<comment type="pathway">
    <text evidence="1 6">Carbohydrate biosynthesis; dTDP-L-rhamnose biosynthesis.</text>
</comment>
<dbReference type="NCBIfam" id="TIGR01214">
    <property type="entry name" value="rmlD"/>
    <property type="match status" value="1"/>
</dbReference>
<evidence type="ECO:0000256" key="3">
    <source>
        <dbReference type="ARBA" id="ARBA00012929"/>
    </source>
</evidence>
<dbReference type="EC" id="1.1.1.133" evidence="3 6"/>
<organism evidence="8 9">
    <name type="scientific">Shimia sagamensis</name>
    <dbReference type="NCBI Taxonomy" id="1566352"/>
    <lineage>
        <taxon>Bacteria</taxon>
        <taxon>Pseudomonadati</taxon>
        <taxon>Pseudomonadota</taxon>
        <taxon>Alphaproteobacteria</taxon>
        <taxon>Rhodobacterales</taxon>
        <taxon>Roseobacteraceae</taxon>
    </lineage>
</organism>
<sequence length="287" mass="30269">MKVLVFGKTGQVAQELQALAGPDVQIEALSRSEADLQNPSECAERILATDADVVINAAAYTAVDQAETEPDIAEIINATAPGAMAKAAAVRNLPFLHISTDYVFAGAGDTPHEASDPTDPINVYGRSKLAGEEAVRVAGGKYVILRTSWVFSAHGTNFVKSMLRLSESRDALSIVADQHGGPTPAGDIAATLLTMALGLLEGKPSGTYHYAGTPTTTWADFARAIFQSSNRSVMVTNIPSSGFPTPAKRPLNSRLDCATLLSDFGVTPPDWQAGLTRVITQLEQGDT</sequence>
<dbReference type="InterPro" id="IPR029903">
    <property type="entry name" value="RmlD-like-bd"/>
</dbReference>
<keyword evidence="9" id="KW-1185">Reference proteome</keyword>
<evidence type="ECO:0000256" key="4">
    <source>
        <dbReference type="ARBA" id="ARBA00017099"/>
    </source>
</evidence>
<comment type="caution">
    <text evidence="8">The sequence shown here is derived from an EMBL/GenBank/DDBJ whole genome shotgun (WGS) entry which is preliminary data.</text>
</comment>
<evidence type="ECO:0000259" key="7">
    <source>
        <dbReference type="Pfam" id="PF04321"/>
    </source>
</evidence>
<comment type="similarity">
    <text evidence="2 6">Belongs to the dTDP-4-dehydrorhamnose reductase family.</text>
</comment>
<keyword evidence="6" id="KW-0560">Oxidoreductase</keyword>
<dbReference type="PANTHER" id="PTHR10491">
    <property type="entry name" value="DTDP-4-DEHYDRORHAMNOSE REDUCTASE"/>
    <property type="match status" value="1"/>
</dbReference>
<reference evidence="8 9" key="1">
    <citation type="submission" date="2017-05" db="EMBL/GenBank/DDBJ databases">
        <authorList>
            <person name="Varghese N."/>
            <person name="Submissions S."/>
        </authorList>
    </citation>
    <scope>NUCLEOTIDE SEQUENCE [LARGE SCALE GENOMIC DNA]</scope>
    <source>
        <strain evidence="8 9">DSM 29734</strain>
    </source>
</reference>
<dbReference type="Proteomes" id="UP001157961">
    <property type="component" value="Unassembled WGS sequence"/>
</dbReference>
<dbReference type="SUPFAM" id="SSF51735">
    <property type="entry name" value="NAD(P)-binding Rossmann-fold domains"/>
    <property type="match status" value="1"/>
</dbReference>
<name>A0ABY1NCA5_9RHOB</name>
<dbReference type="EMBL" id="FXTY01000001">
    <property type="protein sequence ID" value="SMP05452.1"/>
    <property type="molecule type" value="Genomic_DNA"/>
</dbReference>
<evidence type="ECO:0000256" key="5">
    <source>
        <dbReference type="ARBA" id="ARBA00048200"/>
    </source>
</evidence>
<dbReference type="CDD" id="cd05254">
    <property type="entry name" value="dTDP_HR_like_SDR_e"/>
    <property type="match status" value="1"/>
</dbReference>
<comment type="cofactor">
    <cofactor evidence="6">
        <name>Mg(2+)</name>
        <dbReference type="ChEBI" id="CHEBI:18420"/>
    </cofactor>
    <text evidence="6">Binds 1 Mg(2+) ion per monomer.</text>
</comment>
<gene>
    <name evidence="8" type="ORF">SAMN06265373_101559</name>
</gene>
<dbReference type="InterPro" id="IPR005913">
    <property type="entry name" value="dTDP_dehydrorham_reduct"/>
</dbReference>
<evidence type="ECO:0000256" key="6">
    <source>
        <dbReference type="RuleBase" id="RU364082"/>
    </source>
</evidence>
<evidence type="ECO:0000256" key="2">
    <source>
        <dbReference type="ARBA" id="ARBA00010944"/>
    </source>
</evidence>
<keyword evidence="6" id="KW-0521">NADP</keyword>
<evidence type="ECO:0000313" key="8">
    <source>
        <dbReference type="EMBL" id="SMP05452.1"/>
    </source>
</evidence>
<dbReference type="PANTHER" id="PTHR10491:SF4">
    <property type="entry name" value="METHIONINE ADENOSYLTRANSFERASE 2 SUBUNIT BETA"/>
    <property type="match status" value="1"/>
</dbReference>
<evidence type="ECO:0000256" key="1">
    <source>
        <dbReference type="ARBA" id="ARBA00004781"/>
    </source>
</evidence>
<dbReference type="Gene3D" id="3.90.25.10">
    <property type="entry name" value="UDP-galactose 4-epimerase, domain 1"/>
    <property type="match status" value="1"/>
</dbReference>
<dbReference type="Pfam" id="PF04321">
    <property type="entry name" value="RmlD_sub_bind"/>
    <property type="match status" value="1"/>
</dbReference>
<proteinExistence type="inferred from homology"/>
<accession>A0ABY1NCA5</accession>